<evidence type="ECO:0000256" key="7">
    <source>
        <dbReference type="ARBA" id="ARBA00023284"/>
    </source>
</evidence>
<dbReference type="PROSITE" id="PS51352">
    <property type="entry name" value="THIOREDOXIN_2"/>
    <property type="match status" value="1"/>
</dbReference>
<name>A0A9W7ZXI5_9FUNG</name>
<dbReference type="GO" id="GO:0045454">
    <property type="term" value="P:cell redox homeostasis"/>
    <property type="evidence" value="ECO:0007669"/>
    <property type="project" value="TreeGrafter"/>
</dbReference>
<keyword evidence="6" id="KW-1015">Disulfide bond</keyword>
<dbReference type="Pfam" id="PF10417">
    <property type="entry name" value="1-cysPrx_C"/>
    <property type="match status" value="1"/>
</dbReference>
<dbReference type="Proteomes" id="UP001150569">
    <property type="component" value="Unassembled WGS sequence"/>
</dbReference>
<comment type="similarity">
    <text evidence="1">Belongs to the peroxiredoxin family. AhpC/Prx1 subfamily.</text>
</comment>
<evidence type="ECO:0000313" key="11">
    <source>
        <dbReference type="Proteomes" id="UP001150569"/>
    </source>
</evidence>
<dbReference type="Pfam" id="PF00578">
    <property type="entry name" value="AhpC-TSA"/>
    <property type="match status" value="1"/>
</dbReference>
<dbReference type="InterPro" id="IPR013766">
    <property type="entry name" value="Thioredoxin_domain"/>
</dbReference>
<keyword evidence="7" id="KW-0676">Redox-active center</keyword>
<dbReference type="PANTHER" id="PTHR10681">
    <property type="entry name" value="THIOREDOXIN PEROXIDASE"/>
    <property type="match status" value="1"/>
</dbReference>
<dbReference type="GO" id="GO:0042744">
    <property type="term" value="P:hydrogen peroxide catabolic process"/>
    <property type="evidence" value="ECO:0007669"/>
    <property type="project" value="TreeGrafter"/>
</dbReference>
<keyword evidence="5 10" id="KW-0560">Oxidoreductase</keyword>
<feature type="domain" description="Thioredoxin" evidence="9">
    <location>
        <begin position="60"/>
        <end position="218"/>
    </location>
</feature>
<dbReference type="GO" id="GO:0006979">
    <property type="term" value="P:response to oxidative stress"/>
    <property type="evidence" value="ECO:0007669"/>
    <property type="project" value="TreeGrafter"/>
</dbReference>
<dbReference type="GO" id="GO:0033554">
    <property type="term" value="P:cellular response to stress"/>
    <property type="evidence" value="ECO:0007669"/>
    <property type="project" value="TreeGrafter"/>
</dbReference>
<evidence type="ECO:0000313" key="10">
    <source>
        <dbReference type="EMBL" id="KAJ1918679.1"/>
    </source>
</evidence>
<evidence type="ECO:0000256" key="4">
    <source>
        <dbReference type="ARBA" id="ARBA00022862"/>
    </source>
</evidence>
<dbReference type="FunFam" id="3.40.30.10:FF:000003">
    <property type="entry name" value="Peroxiredoxin 1"/>
    <property type="match status" value="1"/>
</dbReference>
<evidence type="ECO:0000256" key="3">
    <source>
        <dbReference type="ARBA" id="ARBA00022559"/>
    </source>
</evidence>
<dbReference type="AlphaFoldDB" id="A0A9W7ZXI5"/>
<dbReference type="InterPro" id="IPR019479">
    <property type="entry name" value="Peroxiredoxin_C"/>
</dbReference>
<proteinExistence type="inferred from homology"/>
<dbReference type="SUPFAM" id="SSF52833">
    <property type="entry name" value="Thioredoxin-like"/>
    <property type="match status" value="1"/>
</dbReference>
<reference evidence="10" key="1">
    <citation type="submission" date="2022-07" db="EMBL/GenBank/DDBJ databases">
        <title>Phylogenomic reconstructions and comparative analyses of Kickxellomycotina fungi.</title>
        <authorList>
            <person name="Reynolds N.K."/>
            <person name="Stajich J.E."/>
            <person name="Barry K."/>
            <person name="Grigoriev I.V."/>
            <person name="Crous P."/>
            <person name="Smith M.E."/>
        </authorList>
    </citation>
    <scope>NUCLEOTIDE SEQUENCE</scope>
    <source>
        <strain evidence="10">RSA 861</strain>
    </source>
</reference>
<gene>
    <name evidence="10" type="primary">TSA1_1</name>
    <name evidence="10" type="ORF">IWQ60_007431</name>
</gene>
<evidence type="ECO:0000256" key="1">
    <source>
        <dbReference type="ARBA" id="ARBA00009796"/>
    </source>
</evidence>
<dbReference type="PANTHER" id="PTHR10681:SF128">
    <property type="entry name" value="THIOREDOXIN-DEPENDENT PEROXIDE REDUCTASE, MITOCHONDRIAL"/>
    <property type="match status" value="1"/>
</dbReference>
<evidence type="ECO:0000256" key="5">
    <source>
        <dbReference type="ARBA" id="ARBA00023002"/>
    </source>
</evidence>
<dbReference type="GO" id="GO:0005829">
    <property type="term" value="C:cytosol"/>
    <property type="evidence" value="ECO:0007669"/>
    <property type="project" value="TreeGrafter"/>
</dbReference>
<evidence type="ECO:0000256" key="8">
    <source>
        <dbReference type="ARBA" id="ARBA00049091"/>
    </source>
</evidence>
<protein>
    <recommendedName>
        <fullName evidence="2">thioredoxin-dependent peroxiredoxin</fullName>
        <ecNumber evidence="2">1.11.1.24</ecNumber>
    </recommendedName>
</protein>
<comment type="caution">
    <text evidence="10">The sequence shown here is derived from an EMBL/GenBank/DDBJ whole genome shotgun (WGS) entry which is preliminary data.</text>
</comment>
<dbReference type="CDD" id="cd03015">
    <property type="entry name" value="PRX_Typ2cys"/>
    <property type="match status" value="1"/>
</dbReference>
<keyword evidence="11" id="KW-1185">Reference proteome</keyword>
<evidence type="ECO:0000256" key="2">
    <source>
        <dbReference type="ARBA" id="ARBA00013017"/>
    </source>
</evidence>
<dbReference type="InterPro" id="IPR036249">
    <property type="entry name" value="Thioredoxin-like_sf"/>
</dbReference>
<dbReference type="EMBL" id="JANBPT010000496">
    <property type="protein sequence ID" value="KAJ1918679.1"/>
    <property type="molecule type" value="Genomic_DNA"/>
</dbReference>
<organism evidence="10 11">
    <name type="scientific">Tieghemiomyces parasiticus</name>
    <dbReference type="NCBI Taxonomy" id="78921"/>
    <lineage>
        <taxon>Eukaryota</taxon>
        <taxon>Fungi</taxon>
        <taxon>Fungi incertae sedis</taxon>
        <taxon>Zoopagomycota</taxon>
        <taxon>Kickxellomycotina</taxon>
        <taxon>Dimargaritomycetes</taxon>
        <taxon>Dimargaritales</taxon>
        <taxon>Dimargaritaceae</taxon>
        <taxon>Tieghemiomyces</taxon>
    </lineage>
</organism>
<sequence length="253" mass="27578">MRFHQLLSKATGLITRPAPTNSLTSAWRTQAARVPASVGSALRISAARRAFATSPLVERSLVQRPAPAWQGQAVVDGDIRALSLADYQGKYTVLVFYPANFTFVCPSELIAFSDRSAEFTALNTQVIGVSVDSEYSHLAWTQMPRNKGGLGDMKIPLLSDITKQISRDYGVLVEEAGVALRGLVIIDPAGHVRIHHVNDMPIGRSVDETLRLIEALQFHEQHGEVCPANWKKGAATIVPTPKGSQSYFSSNNK</sequence>
<keyword evidence="3 10" id="KW-0575">Peroxidase</keyword>
<comment type="catalytic activity">
    <reaction evidence="8">
        <text>a hydroperoxide + [thioredoxin]-dithiol = an alcohol + [thioredoxin]-disulfide + H2O</text>
        <dbReference type="Rhea" id="RHEA:62620"/>
        <dbReference type="Rhea" id="RHEA-COMP:10698"/>
        <dbReference type="Rhea" id="RHEA-COMP:10700"/>
        <dbReference type="ChEBI" id="CHEBI:15377"/>
        <dbReference type="ChEBI" id="CHEBI:29950"/>
        <dbReference type="ChEBI" id="CHEBI:30879"/>
        <dbReference type="ChEBI" id="CHEBI:35924"/>
        <dbReference type="ChEBI" id="CHEBI:50058"/>
        <dbReference type="EC" id="1.11.1.24"/>
    </reaction>
</comment>
<dbReference type="InterPro" id="IPR000866">
    <property type="entry name" value="AhpC/TSA"/>
</dbReference>
<keyword evidence="4" id="KW-0049">Antioxidant</keyword>
<dbReference type="EC" id="1.11.1.24" evidence="2"/>
<dbReference type="OrthoDB" id="185659at2759"/>
<accession>A0A9W7ZXI5</accession>
<evidence type="ECO:0000259" key="9">
    <source>
        <dbReference type="PROSITE" id="PS51352"/>
    </source>
</evidence>
<dbReference type="GO" id="GO:0008379">
    <property type="term" value="F:thioredoxin peroxidase activity"/>
    <property type="evidence" value="ECO:0007669"/>
    <property type="project" value="TreeGrafter"/>
</dbReference>
<dbReference type="InterPro" id="IPR050217">
    <property type="entry name" value="Peroxiredoxin"/>
</dbReference>
<evidence type="ECO:0000256" key="6">
    <source>
        <dbReference type="ARBA" id="ARBA00023157"/>
    </source>
</evidence>
<dbReference type="Gene3D" id="3.40.30.10">
    <property type="entry name" value="Glutaredoxin"/>
    <property type="match status" value="1"/>
</dbReference>